<dbReference type="GO" id="GO:0015297">
    <property type="term" value="F:antiporter activity"/>
    <property type="evidence" value="ECO:0007669"/>
    <property type="project" value="InterPro"/>
</dbReference>
<proteinExistence type="predicted"/>
<reference evidence="8 9" key="1">
    <citation type="submission" date="2019-09" db="EMBL/GenBank/DDBJ databases">
        <title>Phylogeny of genus Pseudoclavibacter and closely related genus.</title>
        <authorList>
            <person name="Li Y."/>
        </authorList>
    </citation>
    <scope>NUCLEOTIDE SEQUENCE [LARGE SCALE GENOMIC DNA]</scope>
    <source>
        <strain evidence="8 9">DSM 23821</strain>
    </source>
</reference>
<dbReference type="InterPro" id="IPR047135">
    <property type="entry name" value="YsiQ"/>
</dbReference>
<feature type="transmembrane region" description="Helical" evidence="7">
    <location>
        <begin position="129"/>
        <end position="151"/>
    </location>
</feature>
<dbReference type="PANTHER" id="PTHR42925:SF1">
    <property type="entry name" value="VIRULENCE FACTOR MVIN"/>
    <property type="match status" value="1"/>
</dbReference>
<dbReference type="Pfam" id="PF01554">
    <property type="entry name" value="MatE"/>
    <property type="match status" value="2"/>
</dbReference>
<feature type="transmembrane region" description="Helical" evidence="7">
    <location>
        <begin position="54"/>
        <end position="76"/>
    </location>
</feature>
<evidence type="ECO:0000256" key="1">
    <source>
        <dbReference type="ARBA" id="ARBA00004651"/>
    </source>
</evidence>
<feature type="transmembrane region" description="Helical" evidence="7">
    <location>
        <begin position="245"/>
        <end position="262"/>
    </location>
</feature>
<evidence type="ECO:0000313" key="9">
    <source>
        <dbReference type="Proteomes" id="UP000467240"/>
    </source>
</evidence>
<gene>
    <name evidence="8" type="ORF">F8O01_03605</name>
</gene>
<feature type="transmembrane region" description="Helical" evidence="7">
    <location>
        <begin position="158"/>
        <end position="181"/>
    </location>
</feature>
<feature type="transmembrane region" description="Helical" evidence="7">
    <location>
        <begin position="97"/>
        <end position="117"/>
    </location>
</feature>
<sequence length="467" mass="47680">MSSPTFVRKGLLRLSWPLLAITVFTLLATLGNVALLSAASPELNAAVATANQILGVVYDVSVLFSIGALVVIAQQLGAGRLDAARRSVAIALRSSSALGIVLALAVALGAVVLVDLVGTPAEVADDAIVYLWIVAGGLAFNAYIVAASAVLRAYGRTPALLVIGIVVNVLDVALLAVLLLVLEWGAVGAALPTLVVRGVGVLVLAVLVRRATGASVLGRLPARADGEPGAAAMARLSIPSVLENGAYNLVIVAVVTLVNALGTDAINARSYVLTLTALVTGVVLALAQGNETIVGWDVGARDRATAKRRTLRTAGWTALVAALLTLVLALLAEPALAVFGAGDEVVTLARDGLFVSAILLPLSAVTAVVYGALRSAGDVVVPMVISIATSVLVLLPASWLLVGQWGLGVAGVFWALAVAEAVKAALLLVRLLRSRWSEGRPAEGAARAPGGRQRRITSSRVARVIAT</sequence>
<dbReference type="GO" id="GO:0005886">
    <property type="term" value="C:plasma membrane"/>
    <property type="evidence" value="ECO:0007669"/>
    <property type="project" value="UniProtKB-SubCell"/>
</dbReference>
<feature type="transmembrane region" description="Helical" evidence="7">
    <location>
        <begin position="407"/>
        <end position="429"/>
    </location>
</feature>
<evidence type="ECO:0008006" key="10">
    <source>
        <dbReference type="Google" id="ProtNLM"/>
    </source>
</evidence>
<evidence type="ECO:0000256" key="3">
    <source>
        <dbReference type="ARBA" id="ARBA00022475"/>
    </source>
</evidence>
<feature type="transmembrane region" description="Helical" evidence="7">
    <location>
        <begin position="352"/>
        <end position="373"/>
    </location>
</feature>
<organism evidence="8 9">
    <name type="scientific">Pseudoclavibacter chungangensis</name>
    <dbReference type="NCBI Taxonomy" id="587635"/>
    <lineage>
        <taxon>Bacteria</taxon>
        <taxon>Bacillati</taxon>
        <taxon>Actinomycetota</taxon>
        <taxon>Actinomycetes</taxon>
        <taxon>Micrococcales</taxon>
        <taxon>Microbacteriaceae</taxon>
        <taxon>Pseudoclavibacter</taxon>
    </lineage>
</organism>
<comment type="caution">
    <text evidence="8">The sequence shown here is derived from an EMBL/GenBank/DDBJ whole genome shotgun (WGS) entry which is preliminary data.</text>
</comment>
<keyword evidence="3" id="KW-1003">Cell membrane</keyword>
<feature type="transmembrane region" description="Helical" evidence="7">
    <location>
        <begin position="380"/>
        <end position="401"/>
    </location>
</feature>
<comment type="subcellular location">
    <subcellularLocation>
        <location evidence="1">Cell membrane</location>
        <topology evidence="1">Multi-pass membrane protein</topology>
    </subcellularLocation>
</comment>
<feature type="transmembrane region" description="Helical" evidence="7">
    <location>
        <begin position="268"/>
        <end position="287"/>
    </location>
</feature>
<evidence type="ECO:0000256" key="4">
    <source>
        <dbReference type="ARBA" id="ARBA00022692"/>
    </source>
</evidence>
<keyword evidence="2" id="KW-0813">Transport</keyword>
<dbReference type="EMBL" id="WBJZ01000004">
    <property type="protein sequence ID" value="KAB1660030.1"/>
    <property type="molecule type" value="Genomic_DNA"/>
</dbReference>
<dbReference type="GO" id="GO:0042910">
    <property type="term" value="F:xenobiotic transmembrane transporter activity"/>
    <property type="evidence" value="ECO:0007669"/>
    <property type="project" value="InterPro"/>
</dbReference>
<dbReference type="PANTHER" id="PTHR42925">
    <property type="entry name" value="MULTIDRUG AND TOXIN EFFLUX PROTEIN MATE FAMILY"/>
    <property type="match status" value="1"/>
</dbReference>
<feature type="transmembrane region" description="Helical" evidence="7">
    <location>
        <begin position="313"/>
        <end position="332"/>
    </location>
</feature>
<keyword evidence="4 7" id="KW-0812">Transmembrane</keyword>
<name>A0A7J5C1R4_9MICO</name>
<evidence type="ECO:0000256" key="6">
    <source>
        <dbReference type="ARBA" id="ARBA00023136"/>
    </source>
</evidence>
<dbReference type="AlphaFoldDB" id="A0A7J5C1R4"/>
<keyword evidence="6 7" id="KW-0472">Membrane</keyword>
<dbReference type="OrthoDB" id="5115565at2"/>
<protein>
    <recommendedName>
        <fullName evidence="10">MATE family efflux transporter</fullName>
    </recommendedName>
</protein>
<evidence type="ECO:0000256" key="5">
    <source>
        <dbReference type="ARBA" id="ARBA00022989"/>
    </source>
</evidence>
<feature type="transmembrane region" description="Helical" evidence="7">
    <location>
        <begin position="187"/>
        <end position="208"/>
    </location>
</feature>
<evidence type="ECO:0000313" key="8">
    <source>
        <dbReference type="EMBL" id="KAB1660030.1"/>
    </source>
</evidence>
<keyword evidence="9" id="KW-1185">Reference proteome</keyword>
<dbReference type="Proteomes" id="UP000467240">
    <property type="component" value="Unassembled WGS sequence"/>
</dbReference>
<dbReference type="InterPro" id="IPR002528">
    <property type="entry name" value="MATE_fam"/>
</dbReference>
<dbReference type="InterPro" id="IPR048279">
    <property type="entry name" value="MdtK-like"/>
</dbReference>
<keyword evidence="5 7" id="KW-1133">Transmembrane helix</keyword>
<accession>A0A7J5C1R4</accession>
<dbReference type="PIRSF" id="PIRSF006603">
    <property type="entry name" value="DinF"/>
    <property type="match status" value="1"/>
</dbReference>
<evidence type="ECO:0000256" key="7">
    <source>
        <dbReference type="SAM" id="Phobius"/>
    </source>
</evidence>
<dbReference type="RefSeq" id="WP_158039528.1">
    <property type="nucleotide sequence ID" value="NZ_JACCFV010000001.1"/>
</dbReference>
<evidence type="ECO:0000256" key="2">
    <source>
        <dbReference type="ARBA" id="ARBA00022448"/>
    </source>
</evidence>